<dbReference type="PROSITE" id="PS50977">
    <property type="entry name" value="HTH_TETR_2"/>
    <property type="match status" value="1"/>
</dbReference>
<evidence type="ECO:0000256" key="2">
    <source>
        <dbReference type="ARBA" id="ARBA00023125"/>
    </source>
</evidence>
<accession>A0ABZ1YQM9</accession>
<dbReference type="Gene3D" id="1.10.357.10">
    <property type="entry name" value="Tetracycline Repressor, domain 2"/>
    <property type="match status" value="1"/>
</dbReference>
<gene>
    <name evidence="6" type="ORF">OG563_34135</name>
</gene>
<feature type="DNA-binding region" description="H-T-H motif" evidence="4">
    <location>
        <begin position="34"/>
        <end position="53"/>
    </location>
</feature>
<dbReference type="InterPro" id="IPR009057">
    <property type="entry name" value="Homeodomain-like_sf"/>
</dbReference>
<keyword evidence="2 4" id="KW-0238">DNA-binding</keyword>
<keyword evidence="3" id="KW-0804">Transcription</keyword>
<dbReference type="EMBL" id="CP109441">
    <property type="protein sequence ID" value="WUV44182.1"/>
    <property type="molecule type" value="Genomic_DNA"/>
</dbReference>
<feature type="domain" description="HTH tetR-type" evidence="5">
    <location>
        <begin position="12"/>
        <end position="71"/>
    </location>
</feature>
<dbReference type="PANTHER" id="PTHR30055">
    <property type="entry name" value="HTH-TYPE TRANSCRIPTIONAL REGULATOR RUTR"/>
    <property type="match status" value="1"/>
</dbReference>
<evidence type="ECO:0000256" key="4">
    <source>
        <dbReference type="PROSITE-ProRule" id="PRU00335"/>
    </source>
</evidence>
<reference evidence="6" key="1">
    <citation type="submission" date="2022-10" db="EMBL/GenBank/DDBJ databases">
        <title>The complete genomes of actinobacterial strains from the NBC collection.</title>
        <authorList>
            <person name="Joergensen T.S."/>
            <person name="Alvarez Arevalo M."/>
            <person name="Sterndorff E.B."/>
            <person name="Faurdal D."/>
            <person name="Vuksanovic O."/>
            <person name="Mourched A.-S."/>
            <person name="Charusanti P."/>
            <person name="Shaw S."/>
            <person name="Blin K."/>
            <person name="Weber T."/>
        </authorList>
    </citation>
    <scope>NUCLEOTIDE SEQUENCE</scope>
    <source>
        <strain evidence="6">NBC_01482</strain>
    </source>
</reference>
<evidence type="ECO:0000313" key="6">
    <source>
        <dbReference type="EMBL" id="WUV44182.1"/>
    </source>
</evidence>
<sequence>MTEPTPPVAATASTRDRLLDAAAQLFYEHGVHVGVDTLCRAAGVSKRSMYKLFANKDELVAASLERAAPDHELALLPAADDCRSPRALAASGSRRRRAVPPPCEELAMSTASTTRGVGARYRRTVAIISIYRLPPSAQP</sequence>
<proteinExistence type="predicted"/>
<dbReference type="PANTHER" id="PTHR30055:SF234">
    <property type="entry name" value="HTH-TYPE TRANSCRIPTIONAL REGULATOR BETI"/>
    <property type="match status" value="1"/>
</dbReference>
<evidence type="ECO:0000256" key="3">
    <source>
        <dbReference type="ARBA" id="ARBA00023163"/>
    </source>
</evidence>
<dbReference type="RefSeq" id="WP_329407008.1">
    <property type="nucleotide sequence ID" value="NZ_CP109441.1"/>
</dbReference>
<dbReference type="Pfam" id="PF00440">
    <property type="entry name" value="TetR_N"/>
    <property type="match status" value="1"/>
</dbReference>
<organism evidence="6 7">
    <name type="scientific">Nocardia vinacea</name>
    <dbReference type="NCBI Taxonomy" id="96468"/>
    <lineage>
        <taxon>Bacteria</taxon>
        <taxon>Bacillati</taxon>
        <taxon>Actinomycetota</taxon>
        <taxon>Actinomycetes</taxon>
        <taxon>Mycobacteriales</taxon>
        <taxon>Nocardiaceae</taxon>
        <taxon>Nocardia</taxon>
    </lineage>
</organism>
<keyword evidence="7" id="KW-1185">Reference proteome</keyword>
<evidence type="ECO:0000259" key="5">
    <source>
        <dbReference type="PROSITE" id="PS50977"/>
    </source>
</evidence>
<evidence type="ECO:0000256" key="1">
    <source>
        <dbReference type="ARBA" id="ARBA00023015"/>
    </source>
</evidence>
<dbReference type="InterPro" id="IPR001647">
    <property type="entry name" value="HTH_TetR"/>
</dbReference>
<keyword evidence="1" id="KW-0805">Transcription regulation</keyword>
<dbReference type="InterPro" id="IPR050109">
    <property type="entry name" value="HTH-type_TetR-like_transc_reg"/>
</dbReference>
<evidence type="ECO:0000313" key="7">
    <source>
        <dbReference type="Proteomes" id="UP001432062"/>
    </source>
</evidence>
<dbReference type="PRINTS" id="PR00455">
    <property type="entry name" value="HTHTETR"/>
</dbReference>
<dbReference type="Proteomes" id="UP001432062">
    <property type="component" value="Chromosome"/>
</dbReference>
<dbReference type="SUPFAM" id="SSF46689">
    <property type="entry name" value="Homeodomain-like"/>
    <property type="match status" value="1"/>
</dbReference>
<protein>
    <submittedName>
        <fullName evidence="6">TetR/AcrR family transcriptional regulator</fullName>
    </submittedName>
</protein>
<name>A0ABZ1YQM9_9NOCA</name>